<proteinExistence type="predicted"/>
<protein>
    <submittedName>
        <fullName evidence="2">Uncharacterized protein</fullName>
    </submittedName>
</protein>
<comment type="caution">
    <text evidence="2">The sequence shown here is derived from an EMBL/GenBank/DDBJ whole genome shotgun (WGS) entry which is preliminary data.</text>
</comment>
<organism evidence="2 3">
    <name type="scientific">Mauremys mutica</name>
    <name type="common">yellowpond turtle</name>
    <dbReference type="NCBI Taxonomy" id="74926"/>
    <lineage>
        <taxon>Eukaryota</taxon>
        <taxon>Metazoa</taxon>
        <taxon>Chordata</taxon>
        <taxon>Craniata</taxon>
        <taxon>Vertebrata</taxon>
        <taxon>Euteleostomi</taxon>
        <taxon>Archelosauria</taxon>
        <taxon>Testudinata</taxon>
        <taxon>Testudines</taxon>
        <taxon>Cryptodira</taxon>
        <taxon>Durocryptodira</taxon>
        <taxon>Testudinoidea</taxon>
        <taxon>Geoemydidae</taxon>
        <taxon>Geoemydinae</taxon>
        <taxon>Mauremys</taxon>
    </lineage>
</organism>
<evidence type="ECO:0000313" key="3">
    <source>
        <dbReference type="Proteomes" id="UP000827986"/>
    </source>
</evidence>
<evidence type="ECO:0000256" key="1">
    <source>
        <dbReference type="SAM" id="MobiDB-lite"/>
    </source>
</evidence>
<feature type="region of interest" description="Disordered" evidence="1">
    <location>
        <begin position="71"/>
        <end position="139"/>
    </location>
</feature>
<gene>
    <name evidence="2" type="ORF">KIL84_015516</name>
</gene>
<evidence type="ECO:0000313" key="2">
    <source>
        <dbReference type="EMBL" id="KAH1166344.1"/>
    </source>
</evidence>
<dbReference type="EMBL" id="JAHDVG010000487">
    <property type="protein sequence ID" value="KAH1166344.1"/>
    <property type="molecule type" value="Genomic_DNA"/>
</dbReference>
<dbReference type="Proteomes" id="UP000827986">
    <property type="component" value="Unassembled WGS sequence"/>
</dbReference>
<accession>A0A9D3WMF7</accession>
<name>A0A9D3WMF7_9SAUR</name>
<reference evidence="2" key="1">
    <citation type="submission" date="2021-09" db="EMBL/GenBank/DDBJ databases">
        <title>The genome of Mauremys mutica provides insights into the evolution of semi-aquatic lifestyle.</title>
        <authorList>
            <person name="Gong S."/>
            <person name="Gao Y."/>
        </authorList>
    </citation>
    <scope>NUCLEOTIDE SEQUENCE</scope>
    <source>
        <strain evidence="2">MM-2020</strain>
        <tissue evidence="2">Muscle</tissue>
    </source>
</reference>
<dbReference type="AlphaFoldDB" id="A0A9D3WMF7"/>
<feature type="compositionally biased region" description="Polar residues" evidence="1">
    <location>
        <begin position="130"/>
        <end position="139"/>
    </location>
</feature>
<sequence>MCELGQTTATGFVLRSGQFWPWDLPGKGLSQDSPGAAGREQTLLPTLCCAAPGSAPGAGCSIRTGLYRLCPQEGGQSPSNPHPLSASCPLLQERHLPPPSLAPLQCHPVLLPPPEGEWALPSQSPPPGSNLPQRSRQMG</sequence>
<keyword evidence="3" id="KW-1185">Reference proteome</keyword>